<feature type="region of interest" description="Disordered" evidence="1">
    <location>
        <begin position="25"/>
        <end position="106"/>
    </location>
</feature>
<feature type="compositionally biased region" description="Low complexity" evidence="1">
    <location>
        <begin position="28"/>
        <end position="38"/>
    </location>
</feature>
<sequence>MAMSRLLLSAAPSSGRTVALLVEMNQCRPHSSPSSSSRPPSPSTRRRPTSSTPARSPGPERDGRRIQDSACRRRRQRHDSFAPNHHHHSKTGRTTTRGSRYGRQGRLGCRTPRYVVETDSARRWCGGWSHFRLGRRLAGQLSHWSWFWWMRGFLSRRWSCLSARLGHAHLAGLVSSTTYPSPPIGNHHPSRLAHLASPPPDTHARTATEPTSCHPTNFALDVLTGIEILRRRWGEEARDWCGE</sequence>
<evidence type="ECO:0000256" key="1">
    <source>
        <dbReference type="SAM" id="MobiDB-lite"/>
    </source>
</evidence>
<protein>
    <submittedName>
        <fullName evidence="2">Uncharacterized protein</fullName>
    </submittedName>
</protein>
<evidence type="ECO:0000313" key="3">
    <source>
        <dbReference type="Proteomes" id="UP001221142"/>
    </source>
</evidence>
<organism evidence="2 3">
    <name type="scientific">Roridomyces roridus</name>
    <dbReference type="NCBI Taxonomy" id="1738132"/>
    <lineage>
        <taxon>Eukaryota</taxon>
        <taxon>Fungi</taxon>
        <taxon>Dikarya</taxon>
        <taxon>Basidiomycota</taxon>
        <taxon>Agaricomycotina</taxon>
        <taxon>Agaricomycetes</taxon>
        <taxon>Agaricomycetidae</taxon>
        <taxon>Agaricales</taxon>
        <taxon>Marasmiineae</taxon>
        <taxon>Mycenaceae</taxon>
        <taxon>Roridomyces</taxon>
    </lineage>
</organism>
<name>A0AAD7BV22_9AGAR</name>
<dbReference type="EMBL" id="JARKIF010000009">
    <property type="protein sequence ID" value="KAJ7631125.1"/>
    <property type="molecule type" value="Genomic_DNA"/>
</dbReference>
<comment type="caution">
    <text evidence="2">The sequence shown here is derived from an EMBL/GenBank/DDBJ whole genome shotgun (WGS) entry which is preliminary data.</text>
</comment>
<proteinExistence type="predicted"/>
<evidence type="ECO:0000313" key="2">
    <source>
        <dbReference type="EMBL" id="KAJ7631125.1"/>
    </source>
</evidence>
<accession>A0AAD7BV22</accession>
<feature type="compositionally biased region" description="Basic and acidic residues" evidence="1">
    <location>
        <begin position="58"/>
        <end position="71"/>
    </location>
</feature>
<dbReference type="AlphaFoldDB" id="A0AAD7BV22"/>
<feature type="compositionally biased region" description="Low complexity" evidence="1">
    <location>
        <begin position="92"/>
        <end position="106"/>
    </location>
</feature>
<reference evidence="2" key="1">
    <citation type="submission" date="2023-03" db="EMBL/GenBank/DDBJ databases">
        <title>Massive genome expansion in bonnet fungi (Mycena s.s.) driven by repeated elements and novel gene families across ecological guilds.</title>
        <authorList>
            <consortium name="Lawrence Berkeley National Laboratory"/>
            <person name="Harder C.B."/>
            <person name="Miyauchi S."/>
            <person name="Viragh M."/>
            <person name="Kuo A."/>
            <person name="Thoen E."/>
            <person name="Andreopoulos B."/>
            <person name="Lu D."/>
            <person name="Skrede I."/>
            <person name="Drula E."/>
            <person name="Henrissat B."/>
            <person name="Morin E."/>
            <person name="Kohler A."/>
            <person name="Barry K."/>
            <person name="LaButti K."/>
            <person name="Morin E."/>
            <person name="Salamov A."/>
            <person name="Lipzen A."/>
            <person name="Mereny Z."/>
            <person name="Hegedus B."/>
            <person name="Baldrian P."/>
            <person name="Stursova M."/>
            <person name="Weitz H."/>
            <person name="Taylor A."/>
            <person name="Grigoriev I.V."/>
            <person name="Nagy L.G."/>
            <person name="Martin F."/>
            <person name="Kauserud H."/>
        </authorList>
    </citation>
    <scope>NUCLEOTIDE SEQUENCE</scope>
    <source>
        <strain evidence="2">9284</strain>
    </source>
</reference>
<keyword evidence="3" id="KW-1185">Reference proteome</keyword>
<gene>
    <name evidence="2" type="ORF">FB45DRAFT_917560</name>
</gene>
<dbReference type="Proteomes" id="UP001221142">
    <property type="component" value="Unassembled WGS sequence"/>
</dbReference>